<organism evidence="2 3">
    <name type="scientific">Beauveria brongniartii RCEF 3172</name>
    <dbReference type="NCBI Taxonomy" id="1081107"/>
    <lineage>
        <taxon>Eukaryota</taxon>
        <taxon>Fungi</taxon>
        <taxon>Dikarya</taxon>
        <taxon>Ascomycota</taxon>
        <taxon>Pezizomycotina</taxon>
        <taxon>Sordariomycetes</taxon>
        <taxon>Hypocreomycetidae</taxon>
        <taxon>Hypocreales</taxon>
        <taxon>Cordycipitaceae</taxon>
        <taxon>Beauveria</taxon>
        <taxon>Beauveria brongniartii</taxon>
    </lineage>
</organism>
<dbReference type="Proteomes" id="UP000076863">
    <property type="component" value="Unassembled WGS sequence"/>
</dbReference>
<accession>A0A167H441</accession>
<dbReference type="OrthoDB" id="2112446at2759"/>
<feature type="chain" id="PRO_5007887385" evidence="1">
    <location>
        <begin position="18"/>
        <end position="169"/>
    </location>
</feature>
<dbReference type="AlphaFoldDB" id="A0A167H441"/>
<keyword evidence="3" id="KW-1185">Reference proteome</keyword>
<feature type="signal peptide" evidence="1">
    <location>
        <begin position="1"/>
        <end position="17"/>
    </location>
</feature>
<dbReference type="EMBL" id="AZHA01000006">
    <property type="protein sequence ID" value="OAA47463.1"/>
    <property type="molecule type" value="Genomic_DNA"/>
</dbReference>
<evidence type="ECO:0000313" key="2">
    <source>
        <dbReference type="EMBL" id="OAA47463.1"/>
    </source>
</evidence>
<dbReference type="PANTHER" id="PTHR39603:SF1">
    <property type="entry name" value="CYANOVIRIN-N DOMAIN-CONTAINING PROTEIN"/>
    <property type="match status" value="1"/>
</dbReference>
<reference evidence="2 3" key="1">
    <citation type="journal article" date="2016" name="Genome Biol. Evol.">
        <title>Divergent and convergent evolution of fungal pathogenicity.</title>
        <authorList>
            <person name="Shang Y."/>
            <person name="Xiao G."/>
            <person name="Zheng P."/>
            <person name="Cen K."/>
            <person name="Zhan S."/>
            <person name="Wang C."/>
        </authorList>
    </citation>
    <scope>NUCLEOTIDE SEQUENCE [LARGE SCALE GENOMIC DNA]</scope>
    <source>
        <strain evidence="2 3">RCEF 3172</strain>
    </source>
</reference>
<dbReference type="PANTHER" id="PTHR39603">
    <property type="entry name" value="CYANOVIRIN-N DOMAIN-CONTAINING PROTEIN"/>
    <property type="match status" value="1"/>
</dbReference>
<keyword evidence="1" id="KW-0732">Signal</keyword>
<sequence length="169" mass="18030">MLALVALGLSLVSAAPAGEQYPEVIPGPGLPSLSELGLTSAELYQLPVPKLPSADDTLSVLYNPVCGPEDKRYTNVNGIIACYHYLNNLGTQNCRIDREISHFCYAGDATILGQARLLHGASSYCRDVANAVLWTIDHCTRPDQSCAGIQAAYGNGDLLVASGTRRFYG</sequence>
<evidence type="ECO:0000256" key="1">
    <source>
        <dbReference type="SAM" id="SignalP"/>
    </source>
</evidence>
<comment type="caution">
    <text evidence="2">The sequence shown here is derived from an EMBL/GenBank/DDBJ whole genome shotgun (WGS) entry which is preliminary data.</text>
</comment>
<evidence type="ECO:0000313" key="3">
    <source>
        <dbReference type="Proteomes" id="UP000076863"/>
    </source>
</evidence>
<proteinExistence type="predicted"/>
<protein>
    <submittedName>
        <fullName evidence="2">Uncharacterized protein</fullName>
    </submittedName>
</protein>
<gene>
    <name evidence="2" type="ORF">BBO_02918</name>
</gene>
<name>A0A167H441_9HYPO</name>